<dbReference type="PANTHER" id="PTHR30619">
    <property type="entry name" value="DNA INTERNALIZATION/COMPETENCE PROTEIN COMEC/REC2"/>
    <property type="match status" value="1"/>
</dbReference>
<proteinExistence type="predicted"/>
<keyword evidence="5 6" id="KW-0472">Membrane</keyword>
<feature type="transmembrane region" description="Helical" evidence="6">
    <location>
        <begin position="182"/>
        <end position="206"/>
    </location>
</feature>
<comment type="caution">
    <text evidence="9">The sequence shown here is derived from an EMBL/GenBank/DDBJ whole genome shotgun (WGS) entry which is preliminary data.</text>
</comment>
<accession>A0A1G2R981</accession>
<evidence type="ECO:0008006" key="11">
    <source>
        <dbReference type="Google" id="ProtNLM"/>
    </source>
</evidence>
<feature type="transmembrane region" description="Helical" evidence="6">
    <location>
        <begin position="321"/>
        <end position="345"/>
    </location>
</feature>
<evidence type="ECO:0000256" key="4">
    <source>
        <dbReference type="ARBA" id="ARBA00022989"/>
    </source>
</evidence>
<dbReference type="InterPro" id="IPR004477">
    <property type="entry name" value="ComEC_N"/>
</dbReference>
<evidence type="ECO:0000259" key="7">
    <source>
        <dbReference type="Pfam" id="PF03772"/>
    </source>
</evidence>
<dbReference type="InterPro" id="IPR025405">
    <property type="entry name" value="DUF4131"/>
</dbReference>
<dbReference type="EMBL" id="MHTY01000008">
    <property type="protein sequence ID" value="OHA69088.1"/>
    <property type="molecule type" value="Genomic_DNA"/>
</dbReference>
<keyword evidence="3 6" id="KW-0812">Transmembrane</keyword>
<feature type="transmembrane region" description="Helical" evidence="6">
    <location>
        <begin position="212"/>
        <end position="233"/>
    </location>
</feature>
<evidence type="ECO:0000256" key="2">
    <source>
        <dbReference type="ARBA" id="ARBA00022475"/>
    </source>
</evidence>
<reference evidence="9 10" key="1">
    <citation type="journal article" date="2016" name="Nat. Commun.">
        <title>Thousands of microbial genomes shed light on interconnected biogeochemical processes in an aquifer system.</title>
        <authorList>
            <person name="Anantharaman K."/>
            <person name="Brown C.T."/>
            <person name="Hug L.A."/>
            <person name="Sharon I."/>
            <person name="Castelle C.J."/>
            <person name="Probst A.J."/>
            <person name="Thomas B.C."/>
            <person name="Singh A."/>
            <person name="Wilkins M.J."/>
            <person name="Karaoz U."/>
            <person name="Brodie E.L."/>
            <person name="Williams K.H."/>
            <person name="Hubbard S.S."/>
            <person name="Banfield J.F."/>
        </authorList>
    </citation>
    <scope>NUCLEOTIDE SEQUENCE [LARGE SCALE GENOMIC DNA]</scope>
</reference>
<dbReference type="Pfam" id="PF03772">
    <property type="entry name" value="Competence"/>
    <property type="match status" value="1"/>
</dbReference>
<gene>
    <name evidence="9" type="ORF">A3J68_01395</name>
</gene>
<name>A0A1G2R981_9BACT</name>
<keyword evidence="4 6" id="KW-1133">Transmembrane helix</keyword>
<dbReference type="NCBIfam" id="TIGR00360">
    <property type="entry name" value="ComEC_N-term"/>
    <property type="match status" value="1"/>
</dbReference>
<feature type="domain" description="ComEC/Rec2-related protein" evidence="7">
    <location>
        <begin position="158"/>
        <end position="420"/>
    </location>
</feature>
<dbReference type="AlphaFoldDB" id="A0A1G2R981"/>
<dbReference type="GO" id="GO:0005886">
    <property type="term" value="C:plasma membrane"/>
    <property type="evidence" value="ECO:0007669"/>
    <property type="project" value="UniProtKB-SubCell"/>
</dbReference>
<feature type="domain" description="DUF4131" evidence="8">
    <location>
        <begin position="4"/>
        <end position="122"/>
    </location>
</feature>
<evidence type="ECO:0000256" key="3">
    <source>
        <dbReference type="ARBA" id="ARBA00022692"/>
    </source>
</evidence>
<evidence type="ECO:0000256" key="5">
    <source>
        <dbReference type="ARBA" id="ARBA00023136"/>
    </source>
</evidence>
<feature type="transmembrane region" description="Helical" evidence="6">
    <location>
        <begin position="404"/>
        <end position="420"/>
    </location>
</feature>
<evidence type="ECO:0000256" key="1">
    <source>
        <dbReference type="ARBA" id="ARBA00004651"/>
    </source>
</evidence>
<dbReference type="Proteomes" id="UP000178529">
    <property type="component" value="Unassembled WGS sequence"/>
</dbReference>
<dbReference type="PANTHER" id="PTHR30619:SF7">
    <property type="entry name" value="BETA-LACTAMASE DOMAIN PROTEIN"/>
    <property type="match status" value="1"/>
</dbReference>
<keyword evidence="2" id="KW-1003">Cell membrane</keyword>
<protein>
    <recommendedName>
        <fullName evidence="11">ComEC/Rec2-related protein domain-containing protein</fullName>
    </recommendedName>
</protein>
<comment type="subcellular location">
    <subcellularLocation>
        <location evidence="1">Cell membrane</location>
        <topology evidence="1">Multi-pass membrane protein</topology>
    </subcellularLocation>
</comment>
<evidence type="ECO:0000313" key="10">
    <source>
        <dbReference type="Proteomes" id="UP000178529"/>
    </source>
</evidence>
<evidence type="ECO:0000256" key="6">
    <source>
        <dbReference type="SAM" id="Phobius"/>
    </source>
</evidence>
<evidence type="ECO:0000313" key="9">
    <source>
        <dbReference type="EMBL" id="OHA69088.1"/>
    </source>
</evidence>
<dbReference type="Pfam" id="PF13567">
    <property type="entry name" value="DUF4131"/>
    <property type="match status" value="1"/>
</dbReference>
<feature type="transmembrane region" description="Helical" evidence="6">
    <location>
        <begin position="141"/>
        <end position="161"/>
    </location>
</feature>
<feature type="transmembrane region" description="Helical" evidence="6">
    <location>
        <begin position="279"/>
        <end position="300"/>
    </location>
</feature>
<dbReference type="InterPro" id="IPR052159">
    <property type="entry name" value="Competence_DNA_uptake"/>
</dbReference>
<sequence length="430" mass="48402">MSRFLFFLCLIFLAGVFVWSFSPLGNKYPNEFEEFTGKTVMFKGKIAGDVQERTENTQLVVLPEGAKKGKILVTADRFKQYRYGDILEVSGKLLAPAVFEEFDYPGYLQSKSVHAVMYYPKIAVLKQGQSPLFAFKEKLRGVITTFLQPSIGATFGALLLGDQGKMTTQWKDKLNKTGLRHITAISGQHVVILTRMLLPFFLWLGLWRKQAVFLSFAFMVLFILLTGMQSSAIRAGIMGGLLLFSEFIGRMNVALRGLVFAAAIMLLLNPWLLKHDPGFQLSFLASLGIIFALPFFTHILKFLPATLSIRENLAVNFSAQLFTLPLLIHNFGYVSLVGILTNLLLLPLIPLLIGLGFVFLLGGLAFGVLGAALSFPIQLLMGYYHFIVEFFSSVPFASLGLKNFSLFWLFPLYPALFWFLRRFKQERFMV</sequence>
<organism evidence="9 10">
    <name type="scientific">Candidatus Wildermuthbacteria bacterium RIFCSPHIGHO2_02_FULL_48_16</name>
    <dbReference type="NCBI Taxonomy" id="1802453"/>
    <lineage>
        <taxon>Bacteria</taxon>
        <taxon>Candidatus Wildermuthiibacteriota</taxon>
    </lineage>
</organism>
<evidence type="ECO:0000259" key="8">
    <source>
        <dbReference type="Pfam" id="PF13567"/>
    </source>
</evidence>
<feature type="transmembrane region" description="Helical" evidence="6">
    <location>
        <begin position="253"/>
        <end position="273"/>
    </location>
</feature>